<sequence>MRGDLPGSGDERSQAASACCAPVRAEDWPAVRELRLAALLDPLAPLAFLESYANAAGQPQVFWQDRARHAAEGTTVAQFVAERAGDGRWDGTVTVLIEEAGSTDPFGLPVVHRQAHLVGVFVRAGARGRGLAEDLFRAAVEWAHEVPAVERVRLLVHERNARAEGFYRRFGFVPSGVAVPEPDGAEANELEYVLRPSVG</sequence>
<comment type="caution">
    <text evidence="2">The sequence shown here is derived from an EMBL/GenBank/DDBJ whole genome shotgun (WGS) entry which is preliminary data.</text>
</comment>
<evidence type="ECO:0000313" key="3">
    <source>
        <dbReference type="Proteomes" id="UP000772196"/>
    </source>
</evidence>
<gene>
    <name evidence="2" type="ORF">HFV08_26745</name>
</gene>
<dbReference type="PROSITE" id="PS51186">
    <property type="entry name" value="GNAT"/>
    <property type="match status" value="1"/>
</dbReference>
<feature type="domain" description="N-acetyltransferase" evidence="1">
    <location>
        <begin position="18"/>
        <end position="195"/>
    </location>
</feature>
<proteinExistence type="predicted"/>
<dbReference type="RefSeq" id="WP_168543017.1">
    <property type="nucleotide sequence ID" value="NZ_JAAWWP010000021.1"/>
</dbReference>
<dbReference type="InterPro" id="IPR000182">
    <property type="entry name" value="GNAT_dom"/>
</dbReference>
<protein>
    <submittedName>
        <fullName evidence="2">GNAT family N-acetyltransferase</fullName>
    </submittedName>
</protein>
<name>A0ABX1HCR1_9ACTN</name>
<organism evidence="2 3">
    <name type="scientific">Streptomyces physcomitrii</name>
    <dbReference type="NCBI Taxonomy" id="2724184"/>
    <lineage>
        <taxon>Bacteria</taxon>
        <taxon>Bacillati</taxon>
        <taxon>Actinomycetota</taxon>
        <taxon>Actinomycetes</taxon>
        <taxon>Kitasatosporales</taxon>
        <taxon>Streptomycetaceae</taxon>
        <taxon>Streptomyces</taxon>
    </lineage>
</organism>
<dbReference type="InterPro" id="IPR050276">
    <property type="entry name" value="MshD_Acetyltransferase"/>
</dbReference>
<dbReference type="PANTHER" id="PTHR43617">
    <property type="entry name" value="L-AMINO ACID N-ACETYLTRANSFERASE"/>
    <property type="match status" value="1"/>
</dbReference>
<dbReference type="CDD" id="cd04301">
    <property type="entry name" value="NAT_SF"/>
    <property type="match status" value="1"/>
</dbReference>
<dbReference type="SUPFAM" id="SSF55729">
    <property type="entry name" value="Acyl-CoA N-acyltransferases (Nat)"/>
    <property type="match status" value="1"/>
</dbReference>
<evidence type="ECO:0000259" key="1">
    <source>
        <dbReference type="PROSITE" id="PS51186"/>
    </source>
</evidence>
<keyword evidence="3" id="KW-1185">Reference proteome</keyword>
<evidence type="ECO:0000313" key="2">
    <source>
        <dbReference type="EMBL" id="NKI44776.1"/>
    </source>
</evidence>
<accession>A0ABX1HCR1</accession>
<dbReference type="Gene3D" id="3.40.630.30">
    <property type="match status" value="1"/>
</dbReference>
<dbReference type="Pfam" id="PF00583">
    <property type="entry name" value="Acetyltransf_1"/>
    <property type="match status" value="1"/>
</dbReference>
<dbReference type="Proteomes" id="UP000772196">
    <property type="component" value="Unassembled WGS sequence"/>
</dbReference>
<reference evidence="2 3" key="1">
    <citation type="submission" date="2020-04" db="EMBL/GenBank/DDBJ databases">
        <title>Phylogenetic Diversity and Antibacterial Activity against Ralstonia solanacearum of Endophytic Actinomycete Isolated from Moss.</title>
        <authorList>
            <person name="Zhuang X."/>
        </authorList>
    </citation>
    <scope>NUCLEOTIDE SEQUENCE [LARGE SCALE GENOMIC DNA]</scope>
    <source>
        <strain evidence="2 3">LD120</strain>
    </source>
</reference>
<dbReference type="EMBL" id="JAAWWP010000021">
    <property type="protein sequence ID" value="NKI44776.1"/>
    <property type="molecule type" value="Genomic_DNA"/>
</dbReference>
<dbReference type="InterPro" id="IPR016181">
    <property type="entry name" value="Acyl_CoA_acyltransferase"/>
</dbReference>